<reference evidence="5 6" key="1">
    <citation type="submission" date="2017-03" db="EMBL/GenBank/DDBJ databases">
        <title>Genomes of endolithic fungi from Antarctica.</title>
        <authorList>
            <person name="Coleine C."/>
            <person name="Masonjones S."/>
            <person name="Stajich J.E."/>
        </authorList>
    </citation>
    <scope>NUCLEOTIDE SEQUENCE [LARGE SCALE GENOMIC DNA]</scope>
    <source>
        <strain evidence="5 6">CCFEE 5184</strain>
    </source>
</reference>
<organism evidence="5 6">
    <name type="scientific">Friedmanniomyces simplex</name>
    <dbReference type="NCBI Taxonomy" id="329884"/>
    <lineage>
        <taxon>Eukaryota</taxon>
        <taxon>Fungi</taxon>
        <taxon>Dikarya</taxon>
        <taxon>Ascomycota</taxon>
        <taxon>Pezizomycotina</taxon>
        <taxon>Dothideomycetes</taxon>
        <taxon>Dothideomycetidae</taxon>
        <taxon>Mycosphaerellales</taxon>
        <taxon>Teratosphaeriaceae</taxon>
        <taxon>Friedmanniomyces</taxon>
    </lineage>
</organism>
<dbReference type="InterPro" id="IPR050228">
    <property type="entry name" value="Carboxylesterase_BioH"/>
</dbReference>
<evidence type="ECO:0000256" key="3">
    <source>
        <dbReference type="SAM" id="MobiDB-lite"/>
    </source>
</evidence>
<evidence type="ECO:0000256" key="2">
    <source>
        <dbReference type="ARBA" id="ARBA00022801"/>
    </source>
</evidence>
<proteinExistence type="inferred from homology"/>
<comment type="similarity">
    <text evidence="1">Belongs to the peptidase S33 family.</text>
</comment>
<dbReference type="Gene3D" id="3.40.50.1820">
    <property type="entry name" value="alpha/beta hydrolase"/>
    <property type="match status" value="1"/>
</dbReference>
<comment type="caution">
    <text evidence="5">The sequence shown here is derived from an EMBL/GenBank/DDBJ whole genome shotgun (WGS) entry which is preliminary data.</text>
</comment>
<dbReference type="GO" id="GO:0008233">
    <property type="term" value="F:peptidase activity"/>
    <property type="evidence" value="ECO:0007669"/>
    <property type="project" value="InterPro"/>
</dbReference>
<dbReference type="PIRSF" id="PIRSF005539">
    <property type="entry name" value="Pept_S33_TRI_F1"/>
    <property type="match status" value="1"/>
</dbReference>
<dbReference type="EMBL" id="NAJQ01000241">
    <property type="protein sequence ID" value="TKA74047.1"/>
    <property type="molecule type" value="Genomic_DNA"/>
</dbReference>
<dbReference type="Pfam" id="PF00561">
    <property type="entry name" value="Abhydrolase_1"/>
    <property type="match status" value="1"/>
</dbReference>
<feature type="region of interest" description="Disordered" evidence="3">
    <location>
        <begin position="1"/>
        <end position="21"/>
    </location>
</feature>
<dbReference type="InterPro" id="IPR002410">
    <property type="entry name" value="Peptidase_S33"/>
</dbReference>
<dbReference type="PANTHER" id="PTHR43194:SF2">
    <property type="entry name" value="PEROXISOMAL MEMBRANE PROTEIN LPX1"/>
    <property type="match status" value="1"/>
</dbReference>
<name>A0A4U0XDI8_9PEZI</name>
<keyword evidence="2" id="KW-0378">Hydrolase</keyword>
<dbReference type="SUPFAM" id="SSF53474">
    <property type="entry name" value="alpha/beta-Hydrolases"/>
    <property type="match status" value="1"/>
</dbReference>
<sequence length="325" mass="36699">MSTDPMPPGQERPYPKPTKTGTIPFEYPATGLKGETYYLLFGDLSSNKTPLICLHGGPGAGHNYLLPISLIHEDYGIPVIMYDQIGCGQSTHFRDKKGDKAFWTPELFMDEFENLCSHLGIKEYDFLGQSWGGMLGGQYAIDRQPAGMRKLVISNSPADMITWVKTANRLREALPKEVQETLTRCEKEGKTDTQEYEDAVTVFYERHACRLIPWPEEASATFGNLKDDPTVYETMNGPSEFYVIGTLKTWDIREGLRKVTAETCPGGLLIMNGYHDEAQDETCVAYFTNPRCRVKWVRFALSSHMPMLEETEKYIEALGTFLTAE</sequence>
<dbReference type="STRING" id="329884.A0A4U0XDI8"/>
<feature type="domain" description="AB hydrolase-1" evidence="4">
    <location>
        <begin position="50"/>
        <end position="190"/>
    </location>
</feature>
<keyword evidence="6" id="KW-1185">Reference proteome</keyword>
<evidence type="ECO:0000313" key="6">
    <source>
        <dbReference type="Proteomes" id="UP000309340"/>
    </source>
</evidence>
<dbReference type="PRINTS" id="PR00793">
    <property type="entry name" value="PROAMNOPTASE"/>
</dbReference>
<dbReference type="NCBIfam" id="TIGR01250">
    <property type="entry name" value="pro_imino_pep_2"/>
    <property type="match status" value="1"/>
</dbReference>
<protein>
    <recommendedName>
        <fullName evidence="4">AB hydrolase-1 domain-containing protein</fullName>
    </recommendedName>
</protein>
<feature type="compositionally biased region" description="Pro residues" evidence="3">
    <location>
        <begin position="1"/>
        <end position="10"/>
    </location>
</feature>
<dbReference type="PANTHER" id="PTHR43194">
    <property type="entry name" value="HYDROLASE ALPHA/BETA FOLD FAMILY"/>
    <property type="match status" value="1"/>
</dbReference>
<dbReference type="InterPro" id="IPR005945">
    <property type="entry name" value="Pro_imino_pep"/>
</dbReference>
<dbReference type="Proteomes" id="UP000309340">
    <property type="component" value="Unassembled WGS sequence"/>
</dbReference>
<gene>
    <name evidence="5" type="ORF">B0A55_05766</name>
</gene>
<dbReference type="GO" id="GO:0006508">
    <property type="term" value="P:proteolysis"/>
    <property type="evidence" value="ECO:0007669"/>
    <property type="project" value="InterPro"/>
</dbReference>
<dbReference type="InterPro" id="IPR000073">
    <property type="entry name" value="AB_hydrolase_1"/>
</dbReference>
<evidence type="ECO:0000259" key="4">
    <source>
        <dbReference type="Pfam" id="PF00561"/>
    </source>
</evidence>
<dbReference type="OrthoDB" id="190201at2759"/>
<dbReference type="AlphaFoldDB" id="A0A4U0XDI8"/>
<evidence type="ECO:0000256" key="1">
    <source>
        <dbReference type="ARBA" id="ARBA00010088"/>
    </source>
</evidence>
<accession>A0A4U0XDI8</accession>
<evidence type="ECO:0000313" key="5">
    <source>
        <dbReference type="EMBL" id="TKA74047.1"/>
    </source>
</evidence>
<dbReference type="InterPro" id="IPR029058">
    <property type="entry name" value="AB_hydrolase_fold"/>
</dbReference>